<dbReference type="Pfam" id="PF01641">
    <property type="entry name" value="SelR"/>
    <property type="match status" value="1"/>
</dbReference>
<keyword evidence="2" id="KW-0862">Zinc</keyword>
<comment type="caution">
    <text evidence="7">The sequence shown here is derived from an EMBL/GenBank/DDBJ whole genome shotgun (WGS) entry which is preliminary data.</text>
</comment>
<feature type="domain" description="MsrB" evidence="6">
    <location>
        <begin position="41"/>
        <end position="162"/>
    </location>
</feature>
<dbReference type="EMBL" id="RFLV01000001">
    <property type="protein sequence ID" value="TIH09440.1"/>
    <property type="molecule type" value="Genomic_DNA"/>
</dbReference>
<dbReference type="NCBIfam" id="TIGR00357">
    <property type="entry name" value="peptide-methionine (R)-S-oxide reductase MsrB"/>
    <property type="match status" value="1"/>
</dbReference>
<feature type="signal peptide" evidence="5">
    <location>
        <begin position="1"/>
        <end position="27"/>
    </location>
</feature>
<dbReference type="OrthoDB" id="9785497at2"/>
<feature type="chain" id="PRO_5020584781" description="peptide-methionine (R)-S-oxide reductase" evidence="5">
    <location>
        <begin position="28"/>
        <end position="171"/>
    </location>
</feature>
<evidence type="ECO:0000256" key="1">
    <source>
        <dbReference type="ARBA" id="ARBA00012499"/>
    </source>
</evidence>
<reference evidence="7 8" key="1">
    <citation type="submission" date="2018-10" db="EMBL/GenBank/DDBJ databases">
        <title>Pseudomonas leptonychotis sp. nov., isolated from Weddell seals in Antarctica.</title>
        <authorList>
            <person name="Novakova D."/>
            <person name="Svec P."/>
            <person name="Kralova S."/>
            <person name="Kristofova L."/>
            <person name="Zeman M."/>
            <person name="Pantucek R."/>
            <person name="Maslanova I."/>
            <person name="Sedlacek I."/>
        </authorList>
    </citation>
    <scope>NUCLEOTIDE SEQUENCE [LARGE SCALE GENOMIC DNA]</scope>
    <source>
        <strain evidence="7 8">CCM 8849</strain>
    </source>
</reference>
<evidence type="ECO:0000256" key="2">
    <source>
        <dbReference type="ARBA" id="ARBA00022833"/>
    </source>
</evidence>
<evidence type="ECO:0000256" key="3">
    <source>
        <dbReference type="ARBA" id="ARBA00023002"/>
    </source>
</evidence>
<evidence type="ECO:0000256" key="5">
    <source>
        <dbReference type="SAM" id="SignalP"/>
    </source>
</evidence>
<accession>A0A4T1ZY00</accession>
<sequence>MKRRSLLKAMALLPALPLLGHAPLSLAQAIANSVTPLNKPHRDWRDLLTPDAYAVLFEEDTEAPGSSALNQEKRDGTYICAACYLPLFASQDKYESGTGWPSFTQPIAGHMGQKRDFKLFFPRTEYHCARCGGHQGHVFDDGPKPRGERWCNNGVALRFIAASESLPELRS</sequence>
<dbReference type="GO" id="GO:0033743">
    <property type="term" value="F:peptide-methionine (R)-S-oxide reductase activity"/>
    <property type="evidence" value="ECO:0007669"/>
    <property type="project" value="UniProtKB-EC"/>
</dbReference>
<dbReference type="AlphaFoldDB" id="A0A4T1ZY00"/>
<dbReference type="GO" id="GO:0005737">
    <property type="term" value="C:cytoplasm"/>
    <property type="evidence" value="ECO:0007669"/>
    <property type="project" value="TreeGrafter"/>
</dbReference>
<dbReference type="GO" id="GO:0030091">
    <property type="term" value="P:protein repair"/>
    <property type="evidence" value="ECO:0007669"/>
    <property type="project" value="InterPro"/>
</dbReference>
<keyword evidence="3 7" id="KW-0560">Oxidoreductase</keyword>
<dbReference type="Gene3D" id="2.170.150.20">
    <property type="entry name" value="Peptide methionine sulfoxide reductase"/>
    <property type="match status" value="1"/>
</dbReference>
<dbReference type="PANTHER" id="PTHR10173">
    <property type="entry name" value="METHIONINE SULFOXIDE REDUCTASE"/>
    <property type="match status" value="1"/>
</dbReference>
<name>A0A4T1ZY00_9PSED</name>
<keyword evidence="8" id="KW-1185">Reference proteome</keyword>
<organism evidence="7 8">
    <name type="scientific">Pseudomonas leptonychotis</name>
    <dbReference type="NCBI Taxonomy" id="2448482"/>
    <lineage>
        <taxon>Bacteria</taxon>
        <taxon>Pseudomonadati</taxon>
        <taxon>Pseudomonadota</taxon>
        <taxon>Gammaproteobacteria</taxon>
        <taxon>Pseudomonadales</taxon>
        <taxon>Pseudomonadaceae</taxon>
        <taxon>Pseudomonas</taxon>
    </lineage>
</organism>
<evidence type="ECO:0000313" key="7">
    <source>
        <dbReference type="EMBL" id="TIH09440.1"/>
    </source>
</evidence>
<dbReference type="InterPro" id="IPR011057">
    <property type="entry name" value="Mss4-like_sf"/>
</dbReference>
<dbReference type="EC" id="1.8.4.12" evidence="1"/>
<dbReference type="InterPro" id="IPR002579">
    <property type="entry name" value="Met_Sox_Rdtase_MsrB_dom"/>
</dbReference>
<dbReference type="Proteomes" id="UP000307541">
    <property type="component" value="Unassembled WGS sequence"/>
</dbReference>
<dbReference type="PROSITE" id="PS51790">
    <property type="entry name" value="MSRB"/>
    <property type="match status" value="1"/>
</dbReference>
<comment type="catalytic activity">
    <reaction evidence="4">
        <text>L-methionyl-[protein] + [thioredoxin]-disulfide + H2O = L-methionyl-(R)-S-oxide-[protein] + [thioredoxin]-dithiol</text>
        <dbReference type="Rhea" id="RHEA:24164"/>
        <dbReference type="Rhea" id="RHEA-COMP:10698"/>
        <dbReference type="Rhea" id="RHEA-COMP:10700"/>
        <dbReference type="Rhea" id="RHEA-COMP:12313"/>
        <dbReference type="Rhea" id="RHEA-COMP:12314"/>
        <dbReference type="ChEBI" id="CHEBI:15377"/>
        <dbReference type="ChEBI" id="CHEBI:16044"/>
        <dbReference type="ChEBI" id="CHEBI:29950"/>
        <dbReference type="ChEBI" id="CHEBI:45764"/>
        <dbReference type="ChEBI" id="CHEBI:50058"/>
        <dbReference type="EC" id="1.8.4.12"/>
    </reaction>
</comment>
<dbReference type="InterPro" id="IPR028427">
    <property type="entry name" value="Met_Sox_Rdtase_MsrB"/>
</dbReference>
<dbReference type="SUPFAM" id="SSF51316">
    <property type="entry name" value="Mss4-like"/>
    <property type="match status" value="1"/>
</dbReference>
<evidence type="ECO:0000259" key="6">
    <source>
        <dbReference type="PROSITE" id="PS51790"/>
    </source>
</evidence>
<proteinExistence type="predicted"/>
<dbReference type="RefSeq" id="WP_136662732.1">
    <property type="nucleotide sequence ID" value="NZ_RFLV01000001.1"/>
</dbReference>
<dbReference type="PANTHER" id="PTHR10173:SF57">
    <property type="entry name" value="PEPTIDE-METHIONINE (R)-S-OXIDE REDUCTASE"/>
    <property type="match status" value="1"/>
</dbReference>
<gene>
    <name evidence="7" type="primary">msrB</name>
    <name evidence="7" type="ORF">D8779_01615</name>
</gene>
<keyword evidence="5" id="KW-0732">Signal</keyword>
<evidence type="ECO:0000313" key="8">
    <source>
        <dbReference type="Proteomes" id="UP000307541"/>
    </source>
</evidence>
<evidence type="ECO:0000256" key="4">
    <source>
        <dbReference type="ARBA" id="ARBA00048488"/>
    </source>
</evidence>
<protein>
    <recommendedName>
        <fullName evidence="1">peptide-methionine (R)-S-oxide reductase</fullName>
        <ecNumber evidence="1">1.8.4.12</ecNumber>
    </recommendedName>
</protein>
<dbReference type="GO" id="GO:0006979">
    <property type="term" value="P:response to oxidative stress"/>
    <property type="evidence" value="ECO:0007669"/>
    <property type="project" value="InterPro"/>
</dbReference>